<dbReference type="PROSITE" id="PS51462">
    <property type="entry name" value="NUDIX"/>
    <property type="match status" value="1"/>
</dbReference>
<keyword evidence="3" id="KW-0479">Metal-binding</keyword>
<comment type="cofactor">
    <cofactor evidence="1">
        <name>Mn(2+)</name>
        <dbReference type="ChEBI" id="CHEBI:29035"/>
    </cofactor>
</comment>
<accession>A0ABS1KXX0</accession>
<dbReference type="RefSeq" id="WP_202013734.1">
    <property type="nucleotide sequence ID" value="NZ_JAERRB010000009.1"/>
</dbReference>
<proteinExistence type="predicted"/>
<sequence length="207" mass="22787">MDWYARLQERLTQPLPGPTAHEPLRAAPIGQPMPDFGHRLPPRPGGVLILLYEEDGVVKFPLTKRQEYPGAHSGQISLPGGKAEPGESAVQTALREAEEEIGTVANTLKVLGTLSPFFVIPSNFMVTPVVALSPAVPVFVRNEYEVARILSCTVDALVREDAVREKEILVAGRVRMMAPHFEIEGEVVWGATAMMLNEFRLVLREVL</sequence>
<dbReference type="InterPro" id="IPR015797">
    <property type="entry name" value="NUDIX_hydrolase-like_dom_sf"/>
</dbReference>
<protein>
    <submittedName>
        <fullName evidence="8">CoA pyrophosphatase</fullName>
    </submittedName>
</protein>
<evidence type="ECO:0000256" key="2">
    <source>
        <dbReference type="ARBA" id="ARBA00001946"/>
    </source>
</evidence>
<dbReference type="Pfam" id="PF00293">
    <property type="entry name" value="NUDIX"/>
    <property type="match status" value="1"/>
</dbReference>
<keyword evidence="6" id="KW-0464">Manganese</keyword>
<gene>
    <name evidence="8" type="ORF">JI741_22835</name>
</gene>
<dbReference type="PROSITE" id="PS00893">
    <property type="entry name" value="NUDIX_BOX"/>
    <property type="match status" value="1"/>
</dbReference>
<dbReference type="PANTHER" id="PTHR12992:SF11">
    <property type="entry name" value="MITOCHONDRIAL COENZYME A DIPHOSPHATASE NUDT8"/>
    <property type="match status" value="1"/>
</dbReference>
<evidence type="ECO:0000256" key="5">
    <source>
        <dbReference type="ARBA" id="ARBA00022842"/>
    </source>
</evidence>
<evidence type="ECO:0000313" key="8">
    <source>
        <dbReference type="EMBL" id="MBL0744087.1"/>
    </source>
</evidence>
<dbReference type="PANTHER" id="PTHR12992">
    <property type="entry name" value="NUDIX HYDROLASE"/>
    <property type="match status" value="1"/>
</dbReference>
<dbReference type="Gene3D" id="3.90.79.10">
    <property type="entry name" value="Nucleoside Triphosphate Pyrophosphohydrolase"/>
    <property type="match status" value="1"/>
</dbReference>
<evidence type="ECO:0000256" key="4">
    <source>
        <dbReference type="ARBA" id="ARBA00022801"/>
    </source>
</evidence>
<dbReference type="CDD" id="cd03426">
    <property type="entry name" value="NUDIX_CoAse_Nudt7"/>
    <property type="match status" value="1"/>
</dbReference>
<dbReference type="SUPFAM" id="SSF55811">
    <property type="entry name" value="Nudix"/>
    <property type="match status" value="1"/>
</dbReference>
<evidence type="ECO:0000256" key="1">
    <source>
        <dbReference type="ARBA" id="ARBA00001936"/>
    </source>
</evidence>
<name>A0ABS1KXX0_9BACT</name>
<evidence type="ECO:0000256" key="3">
    <source>
        <dbReference type="ARBA" id="ARBA00022723"/>
    </source>
</evidence>
<dbReference type="InterPro" id="IPR020084">
    <property type="entry name" value="NUDIX_hydrolase_CS"/>
</dbReference>
<organism evidence="8 9">
    <name type="scientific">Chryseolinea lacunae</name>
    <dbReference type="NCBI Taxonomy" id="2801331"/>
    <lineage>
        <taxon>Bacteria</taxon>
        <taxon>Pseudomonadati</taxon>
        <taxon>Bacteroidota</taxon>
        <taxon>Cytophagia</taxon>
        <taxon>Cytophagales</taxon>
        <taxon>Fulvivirgaceae</taxon>
        <taxon>Chryseolinea</taxon>
    </lineage>
</organism>
<dbReference type="Proteomes" id="UP000613030">
    <property type="component" value="Unassembled WGS sequence"/>
</dbReference>
<evidence type="ECO:0000259" key="7">
    <source>
        <dbReference type="PROSITE" id="PS51462"/>
    </source>
</evidence>
<evidence type="ECO:0000256" key="6">
    <source>
        <dbReference type="ARBA" id="ARBA00023211"/>
    </source>
</evidence>
<keyword evidence="9" id="KW-1185">Reference proteome</keyword>
<keyword evidence="4" id="KW-0378">Hydrolase</keyword>
<keyword evidence="5" id="KW-0460">Magnesium</keyword>
<dbReference type="InterPro" id="IPR045121">
    <property type="entry name" value="CoAse"/>
</dbReference>
<evidence type="ECO:0000313" key="9">
    <source>
        <dbReference type="Proteomes" id="UP000613030"/>
    </source>
</evidence>
<dbReference type="EMBL" id="JAERRB010000009">
    <property type="protein sequence ID" value="MBL0744087.1"/>
    <property type="molecule type" value="Genomic_DNA"/>
</dbReference>
<reference evidence="8 9" key="1">
    <citation type="submission" date="2021-01" db="EMBL/GenBank/DDBJ databases">
        <title>Chryseolinea sp. Jin1 Genome sequencing and assembly.</title>
        <authorList>
            <person name="Kim I."/>
        </authorList>
    </citation>
    <scope>NUCLEOTIDE SEQUENCE [LARGE SCALE GENOMIC DNA]</scope>
    <source>
        <strain evidence="8 9">Jin1</strain>
    </source>
</reference>
<comment type="caution">
    <text evidence="8">The sequence shown here is derived from an EMBL/GenBank/DDBJ whole genome shotgun (WGS) entry which is preliminary data.</text>
</comment>
<dbReference type="InterPro" id="IPR000086">
    <property type="entry name" value="NUDIX_hydrolase_dom"/>
</dbReference>
<feature type="domain" description="Nudix hydrolase" evidence="7">
    <location>
        <begin position="42"/>
        <end position="176"/>
    </location>
</feature>
<comment type="cofactor">
    <cofactor evidence="2">
        <name>Mg(2+)</name>
        <dbReference type="ChEBI" id="CHEBI:18420"/>
    </cofactor>
</comment>